<dbReference type="EMBL" id="JANBPT010000610">
    <property type="protein sequence ID" value="KAJ1915855.1"/>
    <property type="molecule type" value="Genomic_DNA"/>
</dbReference>
<dbReference type="InterPro" id="IPR049941">
    <property type="entry name" value="LPLAT_7/PORCN-like"/>
</dbReference>
<dbReference type="AlphaFoldDB" id="A0A9W8A0V7"/>
<evidence type="ECO:0000256" key="2">
    <source>
        <dbReference type="ARBA" id="ARBA00022679"/>
    </source>
</evidence>
<organism evidence="8 9">
    <name type="scientific">Tieghemiomyces parasiticus</name>
    <dbReference type="NCBI Taxonomy" id="78921"/>
    <lineage>
        <taxon>Eukaryota</taxon>
        <taxon>Fungi</taxon>
        <taxon>Fungi incertae sedis</taxon>
        <taxon>Zoopagomycota</taxon>
        <taxon>Kickxellomycotina</taxon>
        <taxon>Dimargaritomycetes</taxon>
        <taxon>Dimargaritales</taxon>
        <taxon>Dimargaritaceae</taxon>
        <taxon>Tieghemiomyces</taxon>
    </lineage>
</organism>
<sequence>MLAPFFQSLSNRYLGGLPADRVQVMACLLLAYPLAHGFRRLPVDRPALKHTFSLAATAFLFLVVQGQWIGMVHILASTLATYGLVSTIGSSVWGPRAVFILTMAHLSLTHIHRLGYDIDNPPLDHSGAQMMLVIKLTSFAYSVYDGHCLARERRENGAATEQKAVQPSELSARQRSRAVLPGEWPSLLEFGGYVFFFGSFFVGPAFEFADYREFISLRVFQPAGAQGNPAEPPVIPDSRPAAYRKLLSGLLPLLGVLFLAPQFPARRLLSAQYAALGLPTRIGYILATCFATRLPFYVAWLTAEGSCILAGLGFKGYIEGSAADVGKVRGWNALTNVHPLRYETAQNIKELLDAWNLATNRWLKNYVYLRLTPPGTKPTLATTLATFLVSALWHGFFPGYYLSFITVAVMASVARTLRRSLRPIFVRPDGSSVTSGRRRAYDIAGWAITTFSVHYAVTPFVLLYWHESLYVWRVNYYLGHVGLVIFILFFQLGGGRWLRQFHYGAPEMATKPHQA</sequence>
<proteinExistence type="predicted"/>
<dbReference type="Pfam" id="PF03062">
    <property type="entry name" value="MBOAT"/>
    <property type="match status" value="1"/>
</dbReference>
<keyword evidence="9" id="KW-1185">Reference proteome</keyword>
<keyword evidence="6 8" id="KW-0012">Acyltransferase</keyword>
<evidence type="ECO:0000256" key="1">
    <source>
        <dbReference type="ARBA" id="ARBA00004141"/>
    </source>
</evidence>
<gene>
    <name evidence="8" type="primary">ale1_2</name>
    <name evidence="8" type="ORF">IWQ60_008301</name>
</gene>
<comment type="subcellular location">
    <subcellularLocation>
        <location evidence="1">Membrane</location>
        <topology evidence="1">Multi-pass membrane protein</topology>
    </subcellularLocation>
</comment>
<dbReference type="GO" id="GO:0016020">
    <property type="term" value="C:membrane"/>
    <property type="evidence" value="ECO:0007669"/>
    <property type="project" value="UniProtKB-SubCell"/>
</dbReference>
<evidence type="ECO:0000313" key="8">
    <source>
        <dbReference type="EMBL" id="KAJ1915855.1"/>
    </source>
</evidence>
<evidence type="ECO:0000256" key="4">
    <source>
        <dbReference type="ARBA" id="ARBA00022989"/>
    </source>
</evidence>
<dbReference type="GO" id="GO:0047184">
    <property type="term" value="F:1-acylglycerophosphocholine O-acyltransferase activity"/>
    <property type="evidence" value="ECO:0007669"/>
    <property type="project" value="TreeGrafter"/>
</dbReference>
<dbReference type="PANTHER" id="PTHR13906">
    <property type="entry name" value="PORCUPINE"/>
    <property type="match status" value="1"/>
</dbReference>
<dbReference type="GO" id="GO:0046474">
    <property type="term" value="P:glycerophospholipid biosynthetic process"/>
    <property type="evidence" value="ECO:0007669"/>
    <property type="project" value="TreeGrafter"/>
</dbReference>
<protein>
    <submittedName>
        <fullName evidence="8">Lysophospholipid acyltransferase</fullName>
    </submittedName>
</protein>
<feature type="transmembrane region" description="Helical" evidence="7">
    <location>
        <begin position="443"/>
        <end position="465"/>
    </location>
</feature>
<comment type="caution">
    <text evidence="8">The sequence shown here is derived from an EMBL/GenBank/DDBJ whole genome shotgun (WGS) entry which is preliminary data.</text>
</comment>
<evidence type="ECO:0000313" key="9">
    <source>
        <dbReference type="Proteomes" id="UP001150569"/>
    </source>
</evidence>
<dbReference type="InterPro" id="IPR004299">
    <property type="entry name" value="MBOAT_fam"/>
</dbReference>
<feature type="transmembrane region" description="Helical" evidence="7">
    <location>
        <begin position="477"/>
        <end position="498"/>
    </location>
</feature>
<evidence type="ECO:0000256" key="3">
    <source>
        <dbReference type="ARBA" id="ARBA00022692"/>
    </source>
</evidence>
<evidence type="ECO:0000256" key="6">
    <source>
        <dbReference type="ARBA" id="ARBA00023315"/>
    </source>
</evidence>
<keyword evidence="4 7" id="KW-1133">Transmembrane helix</keyword>
<dbReference type="GO" id="GO:0005783">
    <property type="term" value="C:endoplasmic reticulum"/>
    <property type="evidence" value="ECO:0007669"/>
    <property type="project" value="TreeGrafter"/>
</dbReference>
<reference evidence="8" key="1">
    <citation type="submission" date="2022-07" db="EMBL/GenBank/DDBJ databases">
        <title>Phylogenomic reconstructions and comparative analyses of Kickxellomycotina fungi.</title>
        <authorList>
            <person name="Reynolds N.K."/>
            <person name="Stajich J.E."/>
            <person name="Barry K."/>
            <person name="Grigoriev I.V."/>
            <person name="Crous P."/>
            <person name="Smith M.E."/>
        </authorList>
    </citation>
    <scope>NUCLEOTIDE SEQUENCE</scope>
    <source>
        <strain evidence="8">RSA 861</strain>
    </source>
</reference>
<dbReference type="GO" id="GO:0003841">
    <property type="term" value="F:1-acylglycerol-3-phosphate O-acyltransferase activity"/>
    <property type="evidence" value="ECO:0007669"/>
    <property type="project" value="TreeGrafter"/>
</dbReference>
<keyword evidence="3 7" id="KW-0812">Transmembrane</keyword>
<dbReference type="GO" id="GO:0030258">
    <property type="term" value="P:lipid modification"/>
    <property type="evidence" value="ECO:0007669"/>
    <property type="project" value="TreeGrafter"/>
</dbReference>
<accession>A0A9W8A0V7</accession>
<dbReference type="OrthoDB" id="286734at2759"/>
<feature type="transmembrane region" description="Helical" evidence="7">
    <location>
        <begin position="400"/>
        <end position="417"/>
    </location>
</feature>
<dbReference type="PANTHER" id="PTHR13906:SF4">
    <property type="entry name" value="LYSOPHOSPHOLIPID ACYLTRANSFERASE 6"/>
    <property type="match status" value="1"/>
</dbReference>
<name>A0A9W8A0V7_9FUNG</name>
<evidence type="ECO:0000256" key="5">
    <source>
        <dbReference type="ARBA" id="ARBA00023136"/>
    </source>
</evidence>
<keyword evidence="5 7" id="KW-0472">Membrane</keyword>
<keyword evidence="2" id="KW-0808">Transferase</keyword>
<evidence type="ECO:0000256" key="7">
    <source>
        <dbReference type="SAM" id="Phobius"/>
    </source>
</evidence>
<dbReference type="Proteomes" id="UP001150569">
    <property type="component" value="Unassembled WGS sequence"/>
</dbReference>